<feature type="site" description="Interacts with tRNA; defines subfamily-specific binding signature" evidence="9">
    <location>
        <position position="382"/>
    </location>
</feature>
<evidence type="ECO:0000256" key="9">
    <source>
        <dbReference type="HAMAP-Rule" id="MF_02041"/>
    </source>
</evidence>
<evidence type="ECO:0000256" key="4">
    <source>
        <dbReference type="ARBA" id="ARBA00022643"/>
    </source>
</evidence>
<dbReference type="SUPFAM" id="SSF51395">
    <property type="entry name" value="FMN-linked oxidoreductases"/>
    <property type="match status" value="1"/>
</dbReference>
<comment type="caution">
    <text evidence="9">Lacks conserved residue(s) required for the propagation of feature annotation.</text>
</comment>
<dbReference type="GO" id="GO:0102264">
    <property type="term" value="F:tRNA-dihydrouridine20 synthase activity"/>
    <property type="evidence" value="ECO:0007669"/>
    <property type="project" value="UniProtKB-EC"/>
</dbReference>
<dbReference type="PROSITE" id="PS01136">
    <property type="entry name" value="UPF0034"/>
    <property type="match status" value="1"/>
</dbReference>
<keyword evidence="4 9" id="KW-0288">FMN</keyword>
<evidence type="ECO:0000256" key="6">
    <source>
        <dbReference type="ARBA" id="ARBA00022857"/>
    </source>
</evidence>
<dbReference type="InterPro" id="IPR004653">
    <property type="entry name" value="DusA"/>
</dbReference>
<evidence type="ECO:0000256" key="2">
    <source>
        <dbReference type="ARBA" id="ARBA00022555"/>
    </source>
</evidence>
<feature type="binding site" evidence="9">
    <location>
        <begin position="297"/>
        <end position="298"/>
    </location>
    <ligand>
        <name>FMN</name>
        <dbReference type="ChEBI" id="CHEBI:58210"/>
    </ligand>
</feature>
<dbReference type="PANTHER" id="PTHR42907">
    <property type="entry name" value="FMN-LINKED OXIDOREDUCTASES SUPERFAMILY PROTEIN"/>
    <property type="match status" value="1"/>
</dbReference>
<dbReference type="Gene3D" id="1.20.120.1460">
    <property type="match status" value="1"/>
</dbReference>
<organism evidence="11 12">
    <name type="scientific">Sinorhizobium sojae CCBAU 05684</name>
    <dbReference type="NCBI Taxonomy" id="716928"/>
    <lineage>
        <taxon>Bacteria</taxon>
        <taxon>Pseudomonadati</taxon>
        <taxon>Pseudomonadota</taxon>
        <taxon>Alphaproteobacteria</taxon>
        <taxon>Hyphomicrobiales</taxon>
        <taxon>Rhizobiaceae</taxon>
        <taxon>Sinorhizobium/Ensifer group</taxon>
        <taxon>Sinorhizobium</taxon>
    </lineage>
</organism>
<evidence type="ECO:0000259" key="10">
    <source>
        <dbReference type="Pfam" id="PF01207"/>
    </source>
</evidence>
<comment type="catalytic activity">
    <reaction evidence="9">
        <text>5,6-dihydrouridine(20) in tRNA + NAD(+) = uridine(20) in tRNA + NADH + H(+)</text>
        <dbReference type="Rhea" id="RHEA:53340"/>
        <dbReference type="Rhea" id="RHEA-COMP:13533"/>
        <dbReference type="Rhea" id="RHEA-COMP:13534"/>
        <dbReference type="ChEBI" id="CHEBI:15378"/>
        <dbReference type="ChEBI" id="CHEBI:57540"/>
        <dbReference type="ChEBI" id="CHEBI:57945"/>
        <dbReference type="ChEBI" id="CHEBI:65315"/>
        <dbReference type="ChEBI" id="CHEBI:74443"/>
        <dbReference type="EC" id="1.3.1.91"/>
    </reaction>
</comment>
<dbReference type="InterPro" id="IPR018517">
    <property type="entry name" value="tRNA_hU_synthase_CS"/>
</dbReference>
<dbReference type="STRING" id="716928.GCA_000261485_00003"/>
<evidence type="ECO:0000256" key="8">
    <source>
        <dbReference type="ARBA" id="ARBA00023002"/>
    </source>
</evidence>
<feature type="site" description="Interacts with tRNA" evidence="9">
    <location>
        <position position="232"/>
    </location>
</feature>
<feature type="binding site" evidence="9">
    <location>
        <position position="116"/>
    </location>
    <ligand>
        <name>FMN</name>
        <dbReference type="ChEBI" id="CHEBI:58210"/>
    </ligand>
</feature>
<dbReference type="NCBIfam" id="NF008774">
    <property type="entry name" value="PRK11815.1"/>
    <property type="match status" value="1"/>
</dbReference>
<dbReference type="GO" id="GO:0010181">
    <property type="term" value="F:FMN binding"/>
    <property type="evidence" value="ECO:0007669"/>
    <property type="project" value="UniProtKB-UniRule"/>
</dbReference>
<dbReference type="PANTHER" id="PTHR42907:SF1">
    <property type="entry name" value="FMN-LINKED OXIDOREDUCTASES SUPERFAMILY PROTEIN"/>
    <property type="match status" value="1"/>
</dbReference>
<dbReference type="GO" id="GO:0102266">
    <property type="term" value="F:tRNA-dihydrouridine20a synthase activity"/>
    <property type="evidence" value="ECO:0007669"/>
    <property type="project" value="RHEA"/>
</dbReference>
<keyword evidence="7 9" id="KW-0694">RNA-binding</keyword>
<dbReference type="InterPro" id="IPR035587">
    <property type="entry name" value="DUS-like_FMN-bd"/>
</dbReference>
<feature type="site" description="Interacts with tRNA; defines subfamily-specific binding signature" evidence="9">
    <location>
        <position position="385"/>
    </location>
</feature>
<evidence type="ECO:0000313" key="11">
    <source>
        <dbReference type="EMBL" id="ASY63295.1"/>
    </source>
</evidence>
<reference evidence="11 12" key="1">
    <citation type="submission" date="2017-08" db="EMBL/GenBank/DDBJ databases">
        <title>Multipartite genome sequences of Sinorhizobium species nodulating soybeans.</title>
        <authorList>
            <person name="Tian C.F."/>
        </authorList>
    </citation>
    <scope>NUCLEOTIDE SEQUENCE [LARGE SCALE GENOMIC DNA]</scope>
    <source>
        <strain evidence="11 12">CCBAU 05684</strain>
    </source>
</reference>
<dbReference type="EC" id="1.3.1.91" evidence="9"/>
<dbReference type="Proteomes" id="UP000217211">
    <property type="component" value="Chromosome"/>
</dbReference>
<gene>
    <name evidence="9" type="primary">dusA</name>
    <name evidence="11" type="ORF">SJ05684_c18530</name>
</gene>
<accession>A0A249PC06</accession>
<sequence>MSRTIRPCLAGSPVAAAIPRLRILPKREQRRRQDMAEPDVTTDAIMPAAAGQYFKAPVFAVAPMIDWTDRHYRFFARQLSRHALLYTEMIVADAILRGDRERLLGHDASEHPLALQLGGNDPAKMAEAARIAEGFGYDEINMNVGCPSDRVQSGTFGACLMQEPALVAECVAAMKAVVKIPVTVKCRIGVDDQDPELALRDLVARVKDAGADAVWVHARKAWLQGLSPKENREIPPLDYGLVHRLKAENPNLFIGLNGGLQTLNQALSHLDPCSLPAEVPVAEPAGDGAPLDGVMLGRAAYHDSGLLTAADGYVAHPLTGALPAPIAADALSDRHHRLSLEYWACVRDAMADYAAAHLDKGGRLIHVTRHMVGLFQGWPGARRYRQILSADATSKGAGPEVIHAAFDAVFGAVTARQAAE</sequence>
<protein>
    <recommendedName>
        <fullName evidence="9">tRNA-dihydrouridine(20/20a) synthase</fullName>
        <ecNumber evidence="9">1.3.1.91</ecNumber>
    </recommendedName>
    <alternativeName>
        <fullName evidence="9">U20-specific dihydrouridine synthase</fullName>
        <shortName evidence="9">U20-specific Dus</shortName>
    </alternativeName>
    <alternativeName>
        <fullName evidence="9">tRNA-dihydrouridine synthase A</fullName>
    </alternativeName>
</protein>
<keyword evidence="12" id="KW-1185">Reference proteome</keyword>
<dbReference type="eggNOG" id="COG0042">
    <property type="taxonomic scope" value="Bacteria"/>
</dbReference>
<keyword evidence="2 9" id="KW-0820">tRNA-binding</keyword>
<evidence type="ECO:0000313" key="12">
    <source>
        <dbReference type="Proteomes" id="UP000217211"/>
    </source>
</evidence>
<dbReference type="KEGG" id="esj:SJ05684_c18530"/>
<dbReference type="Pfam" id="PF01207">
    <property type="entry name" value="Dus"/>
    <property type="match status" value="1"/>
</dbReference>
<keyword evidence="8 9" id="KW-0560">Oxidoreductase</keyword>
<comment type="catalytic activity">
    <reaction evidence="9">
        <text>5,6-dihydrouridine(20a) in tRNA + NAD(+) = uridine(20a) in tRNA + NADH + H(+)</text>
        <dbReference type="Rhea" id="RHEA:53348"/>
        <dbReference type="Rhea" id="RHEA-COMP:13535"/>
        <dbReference type="Rhea" id="RHEA-COMP:13536"/>
        <dbReference type="ChEBI" id="CHEBI:15378"/>
        <dbReference type="ChEBI" id="CHEBI:57540"/>
        <dbReference type="ChEBI" id="CHEBI:57945"/>
        <dbReference type="ChEBI" id="CHEBI:65315"/>
        <dbReference type="ChEBI" id="CHEBI:74443"/>
    </reaction>
</comment>
<evidence type="ECO:0000256" key="1">
    <source>
        <dbReference type="ARBA" id="ARBA00001917"/>
    </source>
</evidence>
<comment type="function">
    <text evidence="9">Catalyzes the synthesis of 5,6-dihydrouridine (D), a modified base found in the D-loop of most tRNAs, via the reduction of the C5-C6 double bond in target uridines. Specifically modifies U20 and U20a in tRNAs.</text>
</comment>
<comment type="catalytic activity">
    <reaction evidence="9">
        <text>5,6-dihydrouridine(20a) in tRNA + NADP(+) = uridine(20a) in tRNA + NADPH + H(+)</text>
        <dbReference type="Rhea" id="RHEA:53344"/>
        <dbReference type="Rhea" id="RHEA-COMP:13535"/>
        <dbReference type="Rhea" id="RHEA-COMP:13536"/>
        <dbReference type="ChEBI" id="CHEBI:15378"/>
        <dbReference type="ChEBI" id="CHEBI:57783"/>
        <dbReference type="ChEBI" id="CHEBI:58349"/>
        <dbReference type="ChEBI" id="CHEBI:65315"/>
        <dbReference type="ChEBI" id="CHEBI:74443"/>
    </reaction>
</comment>
<feature type="domain" description="DUS-like FMN-binding" evidence="10">
    <location>
        <begin position="61"/>
        <end position="405"/>
    </location>
</feature>
<keyword evidence="6 9" id="KW-0521">NADP</keyword>
<feature type="site" description="Interacts with tRNA" evidence="9">
    <location>
        <position position="143"/>
    </location>
</feature>
<feature type="site" description="Interacts with tRNA; defines subfamily-specific binding signature" evidence="9">
    <location>
        <position position="229"/>
    </location>
</feature>
<comment type="similarity">
    <text evidence="9">Belongs to the Dus family. DusA subfamily.</text>
</comment>
<dbReference type="HAMAP" id="MF_02041">
    <property type="entry name" value="DusA_subfam"/>
    <property type="match status" value="1"/>
</dbReference>
<dbReference type="Gene3D" id="3.20.20.70">
    <property type="entry name" value="Aldolase class I"/>
    <property type="match status" value="1"/>
</dbReference>
<dbReference type="EMBL" id="CP023067">
    <property type="protein sequence ID" value="ASY63295.1"/>
    <property type="molecule type" value="Genomic_DNA"/>
</dbReference>
<feature type="binding site" evidence="9">
    <location>
        <position position="185"/>
    </location>
    <ligand>
        <name>FMN</name>
        <dbReference type="ChEBI" id="CHEBI:58210"/>
    </ligand>
</feature>
<feature type="binding site" evidence="9">
    <location>
        <position position="217"/>
    </location>
    <ligand>
        <name>FMN</name>
        <dbReference type="ChEBI" id="CHEBI:58210"/>
    </ligand>
</feature>
<dbReference type="AlphaFoldDB" id="A0A249PC06"/>
<feature type="active site" description="Proton donor" evidence="9">
    <location>
        <position position="146"/>
    </location>
</feature>
<keyword evidence="3 9" id="KW-0285">Flavoprotein</keyword>
<feature type="binding site" evidence="9">
    <location>
        <begin position="257"/>
        <end position="259"/>
    </location>
    <ligand>
        <name>FMN</name>
        <dbReference type="ChEBI" id="CHEBI:58210"/>
    </ligand>
</feature>
<keyword evidence="5 9" id="KW-0819">tRNA processing</keyword>
<comment type="catalytic activity">
    <reaction evidence="9">
        <text>5,6-dihydrouridine(20) in tRNA + NADP(+) = uridine(20) in tRNA + NADPH + H(+)</text>
        <dbReference type="Rhea" id="RHEA:53336"/>
        <dbReference type="Rhea" id="RHEA-COMP:13533"/>
        <dbReference type="Rhea" id="RHEA-COMP:13534"/>
        <dbReference type="ChEBI" id="CHEBI:15378"/>
        <dbReference type="ChEBI" id="CHEBI:57783"/>
        <dbReference type="ChEBI" id="CHEBI:58349"/>
        <dbReference type="ChEBI" id="CHEBI:65315"/>
        <dbReference type="ChEBI" id="CHEBI:74443"/>
        <dbReference type="EC" id="1.3.1.91"/>
    </reaction>
</comment>
<dbReference type="GO" id="GO:0050660">
    <property type="term" value="F:flavin adenine dinucleotide binding"/>
    <property type="evidence" value="ECO:0007669"/>
    <property type="project" value="InterPro"/>
</dbReference>
<dbReference type="InterPro" id="IPR013785">
    <property type="entry name" value="Aldolase_TIM"/>
</dbReference>
<evidence type="ECO:0000256" key="3">
    <source>
        <dbReference type="ARBA" id="ARBA00022630"/>
    </source>
</evidence>
<evidence type="ECO:0000256" key="7">
    <source>
        <dbReference type="ARBA" id="ARBA00022884"/>
    </source>
</evidence>
<name>A0A249PC06_9HYPH</name>
<dbReference type="GO" id="GO:0000049">
    <property type="term" value="F:tRNA binding"/>
    <property type="evidence" value="ECO:0007669"/>
    <property type="project" value="UniProtKB-UniRule"/>
</dbReference>
<evidence type="ECO:0000256" key="5">
    <source>
        <dbReference type="ARBA" id="ARBA00022694"/>
    </source>
</evidence>
<comment type="cofactor">
    <cofactor evidence="1 9">
        <name>FMN</name>
        <dbReference type="ChEBI" id="CHEBI:58210"/>
    </cofactor>
</comment>
<proteinExistence type="inferred from homology"/>
<dbReference type="CDD" id="cd02801">
    <property type="entry name" value="DUS_like_FMN"/>
    <property type="match status" value="1"/>
</dbReference>